<feature type="compositionally biased region" description="Gly residues" evidence="1">
    <location>
        <begin position="1"/>
        <end position="10"/>
    </location>
</feature>
<dbReference type="Proteomes" id="UP000268329">
    <property type="component" value="Chromosome"/>
</dbReference>
<proteinExistence type="predicted"/>
<feature type="compositionally biased region" description="Low complexity" evidence="1">
    <location>
        <begin position="11"/>
        <end position="35"/>
    </location>
</feature>
<reference evidence="2 3" key="1">
    <citation type="submission" date="2018-10" db="EMBL/GenBank/DDBJ databases">
        <title>The genome of Streptomyces dangxiongensis Z022.</title>
        <authorList>
            <person name="Zhang B."/>
        </authorList>
    </citation>
    <scope>NUCLEOTIDE SEQUENCE [LARGE SCALE GENOMIC DNA]</scope>
    <source>
        <strain evidence="2 3">Z022</strain>
    </source>
</reference>
<dbReference type="AlphaFoldDB" id="A0A3G2JJC2"/>
<feature type="region of interest" description="Disordered" evidence="1">
    <location>
        <begin position="1"/>
        <end position="65"/>
    </location>
</feature>
<sequence length="65" mass="5969">MAGGPAGPGTPGLTPGPHPAAASAPGTEGPRAGRPGPHPGAPGRGAGGPARGRPGPGRGVGRRVR</sequence>
<evidence type="ECO:0000313" key="2">
    <source>
        <dbReference type="EMBL" id="AYN42433.1"/>
    </source>
</evidence>
<dbReference type="KEGG" id="sdd:D9753_30045"/>
<evidence type="ECO:0000313" key="3">
    <source>
        <dbReference type="Proteomes" id="UP000268329"/>
    </source>
</evidence>
<evidence type="ECO:0000256" key="1">
    <source>
        <dbReference type="SAM" id="MobiDB-lite"/>
    </source>
</evidence>
<dbReference type="EMBL" id="CP033073">
    <property type="protein sequence ID" value="AYN42433.1"/>
    <property type="molecule type" value="Genomic_DNA"/>
</dbReference>
<gene>
    <name evidence="2" type="ORF">D9753_30045</name>
</gene>
<protein>
    <submittedName>
        <fullName evidence="2">Uncharacterized protein</fullName>
    </submittedName>
</protein>
<accession>A0A3G2JJC2</accession>
<keyword evidence="3" id="KW-1185">Reference proteome</keyword>
<organism evidence="2 3">
    <name type="scientific">Streptomyces dangxiongensis</name>
    <dbReference type="NCBI Taxonomy" id="1442032"/>
    <lineage>
        <taxon>Bacteria</taxon>
        <taxon>Bacillati</taxon>
        <taxon>Actinomycetota</taxon>
        <taxon>Actinomycetes</taxon>
        <taxon>Kitasatosporales</taxon>
        <taxon>Streptomycetaceae</taxon>
        <taxon>Streptomyces</taxon>
    </lineage>
</organism>
<feature type="compositionally biased region" description="Gly residues" evidence="1">
    <location>
        <begin position="42"/>
        <end position="59"/>
    </location>
</feature>
<name>A0A3G2JJC2_9ACTN</name>